<dbReference type="SUPFAM" id="SSF48371">
    <property type="entry name" value="ARM repeat"/>
    <property type="match status" value="1"/>
</dbReference>
<dbReference type="InterPro" id="IPR019285">
    <property type="entry name" value="DUF2336"/>
</dbReference>
<gene>
    <name evidence="1" type="ORF">MNBD_ALPHA09-1954</name>
</gene>
<accession>A0A3B0TJC4</accession>
<proteinExistence type="predicted"/>
<evidence type="ECO:0000313" key="1">
    <source>
        <dbReference type="EMBL" id="VAW18078.1"/>
    </source>
</evidence>
<evidence type="ECO:0008006" key="2">
    <source>
        <dbReference type="Google" id="ProtNLM"/>
    </source>
</evidence>
<dbReference type="EMBL" id="UOEM01000111">
    <property type="protein sequence ID" value="VAW18078.1"/>
    <property type="molecule type" value="Genomic_DNA"/>
</dbReference>
<reference evidence="1" key="1">
    <citation type="submission" date="2018-06" db="EMBL/GenBank/DDBJ databases">
        <authorList>
            <person name="Zhirakovskaya E."/>
        </authorList>
    </citation>
    <scope>NUCLEOTIDE SEQUENCE</scope>
</reference>
<protein>
    <recommendedName>
        <fullName evidence="2">DUF2336 domain-containing protein</fullName>
    </recommendedName>
</protein>
<name>A0A3B0TJC4_9ZZZZ</name>
<dbReference type="InterPro" id="IPR011989">
    <property type="entry name" value="ARM-like"/>
</dbReference>
<dbReference type="InterPro" id="IPR016024">
    <property type="entry name" value="ARM-type_fold"/>
</dbReference>
<dbReference type="AlphaFoldDB" id="A0A3B0TJC4"/>
<organism evidence="1">
    <name type="scientific">hydrothermal vent metagenome</name>
    <dbReference type="NCBI Taxonomy" id="652676"/>
    <lineage>
        <taxon>unclassified sequences</taxon>
        <taxon>metagenomes</taxon>
        <taxon>ecological metagenomes</taxon>
    </lineage>
</organism>
<sequence length="422" mass="45659">MPAEDRKYNHRGAKHAKSVEALVRRDTKAMMELALCDHTPPEMLVILSQAPENDIRAAVAGNPSTPSAVDRSLANDEDPTVRAALATRLAALLPDMHTAEQQKFAARATRILTSLAHDTDIAVRRILSEEICRLDGIPKDLVKKLAQDVDDLVAVPVCQYSPLLDDDDLISLVASRGTGLALAAIARREGLGADVSAILVDTGDIDAIGALLDNKSAQIRENTLDLIVGQADGVTSWHEPLCARPEITSSLAMKLAEFVATSLVEQLAARQDLDDETTARLSRQVGEALARNPAPKPRDDTMVDVPSETDIRTAIEARREAQLIRLIAARANVGSNVIRRILATRTPKPIVALAWKSGLTMRTAEMLQRYPGFVPDKRVISCGDDELFPMTETDMEWQLATYGMGGQDGGTAPDIEDGSLKS</sequence>
<dbReference type="Pfam" id="PF10098">
    <property type="entry name" value="DUF2336"/>
    <property type="match status" value="1"/>
</dbReference>
<dbReference type="Gene3D" id="1.25.10.10">
    <property type="entry name" value="Leucine-rich Repeat Variant"/>
    <property type="match status" value="1"/>
</dbReference>